<comment type="caution">
    <text evidence="1">The sequence shown here is derived from an EMBL/GenBank/DDBJ whole genome shotgun (WGS) entry which is preliminary data.</text>
</comment>
<dbReference type="Proteomes" id="UP000238479">
    <property type="component" value="Chromosome 6"/>
</dbReference>
<reference evidence="1 2" key="1">
    <citation type="journal article" date="2018" name="Nat. Genet.">
        <title>The Rosa genome provides new insights in the design of modern roses.</title>
        <authorList>
            <person name="Bendahmane M."/>
        </authorList>
    </citation>
    <scope>NUCLEOTIDE SEQUENCE [LARGE SCALE GENOMIC DNA]</scope>
    <source>
        <strain evidence="2">cv. Old Blush</strain>
    </source>
</reference>
<evidence type="ECO:0000313" key="2">
    <source>
        <dbReference type="Proteomes" id="UP000238479"/>
    </source>
</evidence>
<proteinExistence type="predicted"/>
<dbReference type="EMBL" id="PDCK01000044">
    <property type="protein sequence ID" value="PRQ27787.1"/>
    <property type="molecule type" value="Genomic_DNA"/>
</dbReference>
<protein>
    <submittedName>
        <fullName evidence="1">Uncharacterized protein</fullName>
    </submittedName>
</protein>
<keyword evidence="2" id="KW-1185">Reference proteome</keyword>
<organism evidence="1 2">
    <name type="scientific">Rosa chinensis</name>
    <name type="common">China rose</name>
    <dbReference type="NCBI Taxonomy" id="74649"/>
    <lineage>
        <taxon>Eukaryota</taxon>
        <taxon>Viridiplantae</taxon>
        <taxon>Streptophyta</taxon>
        <taxon>Embryophyta</taxon>
        <taxon>Tracheophyta</taxon>
        <taxon>Spermatophyta</taxon>
        <taxon>Magnoliopsida</taxon>
        <taxon>eudicotyledons</taxon>
        <taxon>Gunneridae</taxon>
        <taxon>Pentapetalae</taxon>
        <taxon>rosids</taxon>
        <taxon>fabids</taxon>
        <taxon>Rosales</taxon>
        <taxon>Rosaceae</taxon>
        <taxon>Rosoideae</taxon>
        <taxon>Rosoideae incertae sedis</taxon>
        <taxon>Rosa</taxon>
    </lineage>
</organism>
<accession>A0A2P6Q0R1</accession>
<dbReference type="Gramene" id="PRQ27787">
    <property type="protein sequence ID" value="PRQ27787"/>
    <property type="gene ID" value="RchiOBHm_Chr6g0309001"/>
</dbReference>
<gene>
    <name evidence="1" type="ORF">RchiOBHm_Chr6g0309001</name>
</gene>
<sequence>MKKKKKKKKHGPKMLLVQSKRKESRSTTTFFTFCHYIKPCLHSCFLVLPLKLVAVKTNPESKQHS</sequence>
<evidence type="ECO:0000313" key="1">
    <source>
        <dbReference type="EMBL" id="PRQ27787.1"/>
    </source>
</evidence>
<dbReference type="AlphaFoldDB" id="A0A2P6Q0R1"/>
<name>A0A2P6Q0R1_ROSCH</name>